<dbReference type="PANTHER" id="PTHR24346:SF49">
    <property type="entry name" value="NIM1 SERINE_THREONINE PROTEIN KINASE"/>
    <property type="match status" value="1"/>
</dbReference>
<dbReference type="InterPro" id="IPR017441">
    <property type="entry name" value="Protein_kinase_ATP_BS"/>
</dbReference>
<evidence type="ECO:0000256" key="3">
    <source>
        <dbReference type="ARBA" id="ARBA00022679"/>
    </source>
</evidence>
<dbReference type="FunFam" id="1.10.510.10:FF:000571">
    <property type="entry name" value="Maternal embryonic leucine zipper kinase"/>
    <property type="match status" value="1"/>
</dbReference>
<keyword evidence="13" id="KW-1185">Reference proteome</keyword>
<dbReference type="AlphaFoldDB" id="A0A6G0UBD0"/>
<evidence type="ECO:0000256" key="4">
    <source>
        <dbReference type="ARBA" id="ARBA00022741"/>
    </source>
</evidence>
<keyword evidence="2 10" id="KW-0723">Serine/threonine-protein kinase</keyword>
<evidence type="ECO:0000259" key="11">
    <source>
        <dbReference type="PROSITE" id="PS50011"/>
    </source>
</evidence>
<dbReference type="SUPFAM" id="SSF56112">
    <property type="entry name" value="Protein kinase-like (PK-like)"/>
    <property type="match status" value="1"/>
</dbReference>
<dbReference type="GO" id="GO:0005524">
    <property type="term" value="F:ATP binding"/>
    <property type="evidence" value="ECO:0007669"/>
    <property type="project" value="UniProtKB-UniRule"/>
</dbReference>
<dbReference type="InterPro" id="IPR011009">
    <property type="entry name" value="Kinase-like_dom_sf"/>
</dbReference>
<name>A0A6G0UBD0_APHGL</name>
<dbReference type="PANTHER" id="PTHR24346">
    <property type="entry name" value="MAP/MICROTUBULE AFFINITY-REGULATING KINASE"/>
    <property type="match status" value="1"/>
</dbReference>
<comment type="caution">
    <text evidence="12">The sequence shown here is derived from an EMBL/GenBank/DDBJ whole genome shotgun (WGS) entry which is preliminary data.</text>
</comment>
<dbReference type="InterPro" id="IPR000719">
    <property type="entry name" value="Prot_kinase_dom"/>
</dbReference>
<dbReference type="GO" id="GO:0000226">
    <property type="term" value="P:microtubule cytoskeleton organization"/>
    <property type="evidence" value="ECO:0007669"/>
    <property type="project" value="TreeGrafter"/>
</dbReference>
<keyword evidence="4 9" id="KW-0547">Nucleotide-binding</keyword>
<dbReference type="EMBL" id="VYZN01000001">
    <property type="protein sequence ID" value="KAE9545566.1"/>
    <property type="molecule type" value="Genomic_DNA"/>
</dbReference>
<evidence type="ECO:0000256" key="7">
    <source>
        <dbReference type="ARBA" id="ARBA00047899"/>
    </source>
</evidence>
<protein>
    <recommendedName>
        <fullName evidence="1">non-specific serine/threonine protein kinase</fullName>
        <ecNumber evidence="1">2.7.11.1</ecNumber>
    </recommendedName>
</protein>
<organism evidence="12 13">
    <name type="scientific">Aphis glycines</name>
    <name type="common">Soybean aphid</name>
    <dbReference type="NCBI Taxonomy" id="307491"/>
    <lineage>
        <taxon>Eukaryota</taxon>
        <taxon>Metazoa</taxon>
        <taxon>Ecdysozoa</taxon>
        <taxon>Arthropoda</taxon>
        <taxon>Hexapoda</taxon>
        <taxon>Insecta</taxon>
        <taxon>Pterygota</taxon>
        <taxon>Neoptera</taxon>
        <taxon>Paraneoptera</taxon>
        <taxon>Hemiptera</taxon>
        <taxon>Sternorrhyncha</taxon>
        <taxon>Aphidomorpha</taxon>
        <taxon>Aphidoidea</taxon>
        <taxon>Aphididae</taxon>
        <taxon>Aphidini</taxon>
        <taxon>Aphis</taxon>
        <taxon>Aphis</taxon>
    </lineage>
</organism>
<dbReference type="InterPro" id="IPR008271">
    <property type="entry name" value="Ser/Thr_kinase_AS"/>
</dbReference>
<dbReference type="SMART" id="SM00220">
    <property type="entry name" value="S_TKc"/>
    <property type="match status" value="1"/>
</dbReference>
<dbReference type="PROSITE" id="PS50011">
    <property type="entry name" value="PROTEIN_KINASE_DOM"/>
    <property type="match status" value="1"/>
</dbReference>
<evidence type="ECO:0000256" key="8">
    <source>
        <dbReference type="ARBA" id="ARBA00048679"/>
    </source>
</evidence>
<dbReference type="Proteomes" id="UP000475862">
    <property type="component" value="Unassembled WGS sequence"/>
</dbReference>
<feature type="domain" description="Protein kinase" evidence="11">
    <location>
        <begin position="63"/>
        <end position="219"/>
    </location>
</feature>
<dbReference type="GO" id="GO:0050321">
    <property type="term" value="F:tau-protein kinase activity"/>
    <property type="evidence" value="ECO:0007669"/>
    <property type="project" value="TreeGrafter"/>
</dbReference>
<evidence type="ECO:0000256" key="1">
    <source>
        <dbReference type="ARBA" id="ARBA00012513"/>
    </source>
</evidence>
<comment type="catalytic activity">
    <reaction evidence="7">
        <text>L-threonyl-[protein] + ATP = O-phospho-L-threonyl-[protein] + ADP + H(+)</text>
        <dbReference type="Rhea" id="RHEA:46608"/>
        <dbReference type="Rhea" id="RHEA-COMP:11060"/>
        <dbReference type="Rhea" id="RHEA-COMP:11605"/>
        <dbReference type="ChEBI" id="CHEBI:15378"/>
        <dbReference type="ChEBI" id="CHEBI:30013"/>
        <dbReference type="ChEBI" id="CHEBI:30616"/>
        <dbReference type="ChEBI" id="CHEBI:61977"/>
        <dbReference type="ChEBI" id="CHEBI:456216"/>
        <dbReference type="EC" id="2.7.11.1"/>
    </reaction>
</comment>
<dbReference type="PROSITE" id="PS00107">
    <property type="entry name" value="PROTEIN_KINASE_ATP"/>
    <property type="match status" value="1"/>
</dbReference>
<keyword evidence="6 9" id="KW-0067">ATP-binding</keyword>
<proteinExistence type="inferred from homology"/>
<keyword evidence="5" id="KW-0418">Kinase</keyword>
<evidence type="ECO:0000256" key="2">
    <source>
        <dbReference type="ARBA" id="ARBA00022527"/>
    </source>
</evidence>
<comment type="catalytic activity">
    <reaction evidence="8">
        <text>L-seryl-[protein] + ATP = O-phospho-L-seryl-[protein] + ADP + H(+)</text>
        <dbReference type="Rhea" id="RHEA:17989"/>
        <dbReference type="Rhea" id="RHEA-COMP:9863"/>
        <dbReference type="Rhea" id="RHEA-COMP:11604"/>
        <dbReference type="ChEBI" id="CHEBI:15378"/>
        <dbReference type="ChEBI" id="CHEBI:29999"/>
        <dbReference type="ChEBI" id="CHEBI:30616"/>
        <dbReference type="ChEBI" id="CHEBI:83421"/>
        <dbReference type="ChEBI" id="CHEBI:456216"/>
        <dbReference type="EC" id="2.7.11.1"/>
    </reaction>
</comment>
<comment type="similarity">
    <text evidence="10">Belongs to the protein kinase superfamily.</text>
</comment>
<dbReference type="GO" id="GO:0035556">
    <property type="term" value="P:intracellular signal transduction"/>
    <property type="evidence" value="ECO:0007669"/>
    <property type="project" value="TreeGrafter"/>
</dbReference>
<dbReference type="FunFam" id="3.30.200.20:FF:000003">
    <property type="entry name" value="Non-specific serine/threonine protein kinase"/>
    <property type="match status" value="1"/>
</dbReference>
<evidence type="ECO:0000256" key="5">
    <source>
        <dbReference type="ARBA" id="ARBA00022777"/>
    </source>
</evidence>
<evidence type="ECO:0000256" key="6">
    <source>
        <dbReference type="ARBA" id="ARBA00022840"/>
    </source>
</evidence>
<gene>
    <name evidence="12" type="ORF">AGLY_001109</name>
</gene>
<feature type="binding site" evidence="9">
    <location>
        <position position="92"/>
    </location>
    <ligand>
        <name>ATP</name>
        <dbReference type="ChEBI" id="CHEBI:30616"/>
    </ligand>
</feature>
<dbReference type="EC" id="2.7.11.1" evidence="1"/>
<evidence type="ECO:0000256" key="9">
    <source>
        <dbReference type="PROSITE-ProRule" id="PRU10141"/>
    </source>
</evidence>
<reference evidence="12 13" key="1">
    <citation type="submission" date="2019-08" db="EMBL/GenBank/DDBJ databases">
        <title>The genome of the soybean aphid Biotype 1, its phylome, world population structure and adaptation to the North American continent.</title>
        <authorList>
            <person name="Giordano R."/>
            <person name="Donthu R.K."/>
            <person name="Hernandez A.G."/>
            <person name="Wright C.L."/>
            <person name="Zimin A.V."/>
        </authorList>
    </citation>
    <scope>NUCLEOTIDE SEQUENCE [LARGE SCALE GENOMIC DNA]</scope>
    <source>
        <tissue evidence="12">Whole aphids</tissue>
    </source>
</reference>
<dbReference type="OrthoDB" id="193931at2759"/>
<dbReference type="GO" id="GO:0005737">
    <property type="term" value="C:cytoplasm"/>
    <property type="evidence" value="ECO:0007669"/>
    <property type="project" value="TreeGrafter"/>
</dbReference>
<sequence length="219" mass="25071">MPKLCWRKPVRTRDDVTTMTLCESSEEKASPTKLTAYRKAIDNLDNDRKWQTDTAVGKRIGLYKLSGELGKGNFSQVKTGYHELTKERVAIKILDKTKLTAKAKKMLSREISVMESIHHQNVIRLFEVIETYTKYYLIMEHAAAGELFKRLISEGRMHESEAKNIFSQIVLAVKHLHDRNIVHRDIKAENVFLSSRGVAKLGDFGFSITVSSTHKYIDT</sequence>
<dbReference type="PROSITE" id="PS00108">
    <property type="entry name" value="PROTEIN_KINASE_ST"/>
    <property type="match status" value="1"/>
</dbReference>
<dbReference type="Gene3D" id="1.10.510.10">
    <property type="entry name" value="Transferase(Phosphotransferase) domain 1"/>
    <property type="match status" value="1"/>
</dbReference>
<keyword evidence="3" id="KW-0808">Transferase</keyword>
<evidence type="ECO:0000256" key="10">
    <source>
        <dbReference type="RuleBase" id="RU000304"/>
    </source>
</evidence>
<evidence type="ECO:0000313" key="12">
    <source>
        <dbReference type="EMBL" id="KAE9545566.1"/>
    </source>
</evidence>
<accession>A0A6G0UBD0</accession>
<evidence type="ECO:0000313" key="13">
    <source>
        <dbReference type="Proteomes" id="UP000475862"/>
    </source>
</evidence>
<dbReference type="Pfam" id="PF00069">
    <property type="entry name" value="Pkinase"/>
    <property type="match status" value="1"/>
</dbReference>